<feature type="compositionally biased region" description="Basic and acidic residues" evidence="1">
    <location>
        <begin position="18"/>
        <end position="27"/>
    </location>
</feature>
<reference evidence="2 3" key="1">
    <citation type="submission" date="2024-06" db="EMBL/GenBank/DDBJ databases">
        <title>Sorghum-associated microbial communities from plants grown in Nebraska, USA.</title>
        <authorList>
            <person name="Schachtman D."/>
        </authorList>
    </citation>
    <scope>NUCLEOTIDE SEQUENCE [LARGE SCALE GENOMIC DNA]</scope>
    <source>
        <strain evidence="2 3">1073</strain>
    </source>
</reference>
<dbReference type="Pfam" id="PF10009">
    <property type="entry name" value="DUF2252"/>
    <property type="match status" value="1"/>
</dbReference>
<organism evidence="2 3">
    <name type="scientific">Dyella japonica</name>
    <dbReference type="NCBI Taxonomy" id="231455"/>
    <lineage>
        <taxon>Bacteria</taxon>
        <taxon>Pseudomonadati</taxon>
        <taxon>Pseudomonadota</taxon>
        <taxon>Gammaproteobacteria</taxon>
        <taxon>Lysobacterales</taxon>
        <taxon>Rhodanobacteraceae</taxon>
        <taxon>Dyella</taxon>
    </lineage>
</organism>
<accession>A0ABV2JWL8</accession>
<gene>
    <name evidence="2" type="ORF">ABIC75_002969</name>
</gene>
<proteinExistence type="predicted"/>
<dbReference type="InterPro" id="IPR018721">
    <property type="entry name" value="DUF2252"/>
</dbReference>
<evidence type="ECO:0000313" key="2">
    <source>
        <dbReference type="EMBL" id="MET3653233.1"/>
    </source>
</evidence>
<sequence>MARTKDDQAPRVTRKRPKGSEEVEAHAYAHRAGGPLSQDSLRKAPAERQAMARAIRDKVSRKSLGGWTPAKRRFDPVELLIETSKGRVDSLVPIRYGRMMASPFAFYRGAAAIMAADLATTPSTGVHLQICGDCHLVNFGGFATPERKLVFDINDFDETTVGPWEWDVKRLCASLVVASRANGFGDDDAKDIAWEAAAAYQSHLAEYAQMPVLEAWYDHIDLQDVIDRMRDEEMKRLATKSVHKAVEYTAHTKEFIKLTVQGGSPPRIQDEPPLIYHDETLENHVTVEERRKAFLDYRDSLLPERRVLLDRFETVDAAVKVVGVGSVGTYCGIMLLVSGNGDPLFLQFKEARQSVIDPFVDNKPYKHQGQRIVAGQRLMQSASDLFLGWTQGPRRHFYVRQLRDAKVSPQIEVMRAPNLRRYGRLCARTLARAHARSGDAVLLSAYLGKSDAFADAITSFSVAYADQNDRDHASLVKAVRAGRVDAMTIA</sequence>
<keyword evidence="3" id="KW-1185">Reference proteome</keyword>
<name>A0ABV2JWL8_9GAMM</name>
<dbReference type="PANTHER" id="PTHR39441">
    <property type="entry name" value="DUF2252 DOMAIN-CONTAINING PROTEIN"/>
    <property type="match status" value="1"/>
</dbReference>
<dbReference type="EMBL" id="JBEPMU010000004">
    <property type="protein sequence ID" value="MET3653233.1"/>
    <property type="molecule type" value="Genomic_DNA"/>
</dbReference>
<dbReference type="Proteomes" id="UP001549184">
    <property type="component" value="Unassembled WGS sequence"/>
</dbReference>
<protein>
    <submittedName>
        <fullName evidence="2">Uncharacterized protein (DUF2252 family)</fullName>
    </submittedName>
</protein>
<evidence type="ECO:0000313" key="3">
    <source>
        <dbReference type="Proteomes" id="UP001549184"/>
    </source>
</evidence>
<feature type="region of interest" description="Disordered" evidence="1">
    <location>
        <begin position="1"/>
        <end position="42"/>
    </location>
</feature>
<dbReference type="RefSeq" id="WP_354014623.1">
    <property type="nucleotide sequence ID" value="NZ_JBEPMU010000004.1"/>
</dbReference>
<comment type="caution">
    <text evidence="2">The sequence shown here is derived from an EMBL/GenBank/DDBJ whole genome shotgun (WGS) entry which is preliminary data.</text>
</comment>
<evidence type="ECO:0000256" key="1">
    <source>
        <dbReference type="SAM" id="MobiDB-lite"/>
    </source>
</evidence>
<dbReference type="PANTHER" id="PTHR39441:SF1">
    <property type="entry name" value="DUF2252 DOMAIN-CONTAINING PROTEIN"/>
    <property type="match status" value="1"/>
</dbReference>